<feature type="compositionally biased region" description="Polar residues" evidence="4">
    <location>
        <begin position="159"/>
        <end position="169"/>
    </location>
</feature>
<dbReference type="InterPro" id="IPR003890">
    <property type="entry name" value="MIF4G-like_typ-3"/>
</dbReference>
<evidence type="ECO:0000256" key="1">
    <source>
        <dbReference type="ARBA" id="ARBA00004604"/>
    </source>
</evidence>
<dbReference type="AlphaFoldDB" id="A0A397JHQ1"/>
<dbReference type="GO" id="GO:0042274">
    <property type="term" value="P:ribosomal small subunit biogenesis"/>
    <property type="evidence" value="ECO:0007669"/>
    <property type="project" value="TreeGrafter"/>
</dbReference>
<evidence type="ECO:0000256" key="3">
    <source>
        <dbReference type="ARBA" id="ARBA00023242"/>
    </source>
</evidence>
<dbReference type="Gene3D" id="1.25.40.180">
    <property type="match status" value="1"/>
</dbReference>
<feature type="compositionally biased region" description="Acidic residues" evidence="4">
    <location>
        <begin position="194"/>
        <end position="250"/>
    </location>
</feature>
<accession>A0A397JHQ1</accession>
<dbReference type="PANTHER" id="PTHR18034:SF4">
    <property type="entry name" value="NUCLEOLAR MIF4G DOMAIN-CONTAINING PROTEIN 1"/>
    <property type="match status" value="1"/>
</dbReference>
<dbReference type="InterPro" id="IPR050781">
    <property type="entry name" value="CWC22_splicing_factor"/>
</dbReference>
<evidence type="ECO:0000256" key="2">
    <source>
        <dbReference type="ARBA" id="ARBA00006856"/>
    </source>
</evidence>
<feature type="compositionally biased region" description="Basic residues" evidence="4">
    <location>
        <begin position="35"/>
        <end position="63"/>
    </location>
</feature>
<organism evidence="6 7">
    <name type="scientific">Diversispora epigaea</name>
    <dbReference type="NCBI Taxonomy" id="1348612"/>
    <lineage>
        <taxon>Eukaryota</taxon>
        <taxon>Fungi</taxon>
        <taxon>Fungi incertae sedis</taxon>
        <taxon>Mucoromycota</taxon>
        <taxon>Glomeromycotina</taxon>
        <taxon>Glomeromycetes</taxon>
        <taxon>Diversisporales</taxon>
        <taxon>Diversisporaceae</taxon>
        <taxon>Diversispora</taxon>
    </lineage>
</organism>
<proteinExistence type="inferred from homology"/>
<feature type="region of interest" description="Disordered" evidence="4">
    <location>
        <begin position="156"/>
        <end position="280"/>
    </location>
</feature>
<keyword evidence="7" id="KW-1185">Reference proteome</keyword>
<gene>
    <name evidence="6" type="ORF">Glove_46g58</name>
</gene>
<comment type="similarity">
    <text evidence="2">Belongs to the CWC22 family.</text>
</comment>
<dbReference type="Proteomes" id="UP000266861">
    <property type="component" value="Unassembled WGS sequence"/>
</dbReference>
<feature type="compositionally biased region" description="Basic and acidic residues" evidence="4">
    <location>
        <begin position="19"/>
        <end position="34"/>
    </location>
</feature>
<feature type="domain" description="MI" evidence="5">
    <location>
        <begin position="585"/>
        <end position="722"/>
    </location>
</feature>
<name>A0A397JHQ1_9GLOM</name>
<dbReference type="PROSITE" id="PS51366">
    <property type="entry name" value="MI"/>
    <property type="match status" value="1"/>
</dbReference>
<feature type="compositionally biased region" description="Basic and acidic residues" evidence="4">
    <location>
        <begin position="170"/>
        <end position="193"/>
    </location>
</feature>
<dbReference type="InterPro" id="IPR016024">
    <property type="entry name" value="ARM-type_fold"/>
</dbReference>
<evidence type="ECO:0000313" key="7">
    <source>
        <dbReference type="Proteomes" id="UP000266861"/>
    </source>
</evidence>
<dbReference type="InterPro" id="IPR003891">
    <property type="entry name" value="Initiation_fac_eIF4g_MI"/>
</dbReference>
<feature type="compositionally biased region" description="Basic and acidic residues" evidence="4">
    <location>
        <begin position="77"/>
        <end position="92"/>
    </location>
</feature>
<dbReference type="STRING" id="1348612.A0A397JHQ1"/>
<reference evidence="6 7" key="1">
    <citation type="submission" date="2018-08" db="EMBL/GenBank/DDBJ databases">
        <title>Genome and evolution of the arbuscular mycorrhizal fungus Diversispora epigaea (formerly Glomus versiforme) and its bacterial endosymbionts.</title>
        <authorList>
            <person name="Sun X."/>
            <person name="Fei Z."/>
            <person name="Harrison M."/>
        </authorList>
    </citation>
    <scope>NUCLEOTIDE SEQUENCE [LARGE SCALE GENOMIC DNA]</scope>
    <source>
        <strain evidence="6 7">IT104</strain>
    </source>
</reference>
<comment type="subcellular location">
    <subcellularLocation>
        <location evidence="1">Nucleus</location>
        <location evidence="1">Nucleolus</location>
    </subcellularLocation>
</comment>
<feature type="region of interest" description="Disordered" evidence="4">
    <location>
        <begin position="1"/>
        <end position="123"/>
    </location>
</feature>
<dbReference type="Pfam" id="PF02847">
    <property type="entry name" value="MA3"/>
    <property type="match status" value="1"/>
</dbReference>
<dbReference type="GO" id="GO:0005730">
    <property type="term" value="C:nucleolus"/>
    <property type="evidence" value="ECO:0007669"/>
    <property type="project" value="UniProtKB-SubCell"/>
</dbReference>
<dbReference type="SUPFAM" id="SSF48371">
    <property type="entry name" value="ARM repeat"/>
    <property type="match status" value="1"/>
</dbReference>
<dbReference type="SMART" id="SM00543">
    <property type="entry name" value="MIF4G"/>
    <property type="match status" value="1"/>
</dbReference>
<comment type="caution">
    <text evidence="6">The sequence shown here is derived from an EMBL/GenBank/DDBJ whole genome shotgun (WGS) entry which is preliminary data.</text>
</comment>
<evidence type="ECO:0000256" key="4">
    <source>
        <dbReference type="SAM" id="MobiDB-lite"/>
    </source>
</evidence>
<protein>
    <recommendedName>
        <fullName evidence="5">MI domain-containing protein</fullName>
    </recommendedName>
</protein>
<sequence>MSPKSKPASNNRPCLPASLKEEICEQRDEKDKRKFEHKFRNREKTRKIKRKLARLEKKHKRAKVQAQEIQKPLAKRQKTDDDSISSKKEKNSGKQKVTRTQQVENFSARNPRKNDESIEDDEERAMRRLEKKLKIKSSAKLSKVFKDDGLDELLEGITVGSQKSRLNLSKNKDNSQEKNDKKDIGNQKFKESTSEDDESDRDSETFLDLEEFNIESEETDNENLDADDSNDEKCEEDSEDEEGDDEEEEEKEKSIKYKPPQLREKPVTTNAQESDKAKQEQISRLQRQLQGFLNRLSESNIESIIMNIEEIYENNIRHDVTSTITTFILNLISTRSMILDQFVILYAALVTALYKIVGIDFCAYFTQTLIEDFERFHDQYLQTADLEEKGGKECINLIVLVSELYNFQVVSCVLIYDLIRLFIADFTELNVELLLKIVKHSGYQLRQDDPSVLKEIVQQIHNETSKRDPQSLAPRTKFMIETIINLKNNRLKQQSIVTNTESTLRMKKFLGNLGKKIHVQATQPLRASLEDIRSIEAKGKWWLVGSAWNDNMIGDKSSTLKQPEKRENVSDALLNLAKQQKMNTDVRRSIFVILMSGEDYVDAFERLLKLGLKEVQAREIPRVLIHCCGNEKIHNPYYALIAQRLCNYDHSFKITFQYCLWDFLRECGENDVGGMELIKNTPTQNDEVKEIPLRRLVNLAKLYAILISERELSTIILKTVSFTKLHSQSQLFFQLFFSNIIILTLTKNTRKPNPQKLSDVFGKSALNPTLEQGILFFLHHFVKKGEILKNEEQKEIIRWGCSIIKQTIRDKMSVDEMLD</sequence>
<keyword evidence="3" id="KW-0539">Nucleus</keyword>
<dbReference type="PANTHER" id="PTHR18034">
    <property type="entry name" value="CELL CYCLE CONTROL PROTEIN CWF22-RELATED"/>
    <property type="match status" value="1"/>
</dbReference>
<feature type="compositionally biased region" description="Polar residues" evidence="4">
    <location>
        <begin position="94"/>
        <end position="108"/>
    </location>
</feature>
<dbReference type="OrthoDB" id="361797at2759"/>
<dbReference type="EMBL" id="PQFF01000043">
    <property type="protein sequence ID" value="RHZ86752.1"/>
    <property type="molecule type" value="Genomic_DNA"/>
</dbReference>
<feature type="compositionally biased region" description="Basic and acidic residues" evidence="4">
    <location>
        <begin position="251"/>
        <end position="266"/>
    </location>
</feature>
<dbReference type="SMART" id="SM00544">
    <property type="entry name" value="MA3"/>
    <property type="match status" value="1"/>
</dbReference>
<dbReference type="Pfam" id="PF02854">
    <property type="entry name" value="MIF4G"/>
    <property type="match status" value="1"/>
</dbReference>
<dbReference type="GO" id="GO:0003723">
    <property type="term" value="F:RNA binding"/>
    <property type="evidence" value="ECO:0007669"/>
    <property type="project" value="InterPro"/>
</dbReference>
<evidence type="ECO:0000259" key="5">
    <source>
        <dbReference type="PROSITE" id="PS51366"/>
    </source>
</evidence>
<evidence type="ECO:0000313" key="6">
    <source>
        <dbReference type="EMBL" id="RHZ86752.1"/>
    </source>
</evidence>